<dbReference type="GO" id="GO:0005886">
    <property type="term" value="C:plasma membrane"/>
    <property type="evidence" value="ECO:0007669"/>
    <property type="project" value="UniProtKB-SubCell"/>
</dbReference>
<gene>
    <name evidence="8" type="ORF">Arub01_04350</name>
</gene>
<organism evidence="8 9">
    <name type="scientific">Actinomadura rubrobrunea</name>
    <dbReference type="NCBI Taxonomy" id="115335"/>
    <lineage>
        <taxon>Bacteria</taxon>
        <taxon>Bacillati</taxon>
        <taxon>Actinomycetota</taxon>
        <taxon>Actinomycetes</taxon>
        <taxon>Streptosporangiales</taxon>
        <taxon>Thermomonosporaceae</taxon>
        <taxon>Actinomadura</taxon>
    </lineage>
</organism>
<evidence type="ECO:0000256" key="3">
    <source>
        <dbReference type="ARBA" id="ARBA00022692"/>
    </source>
</evidence>
<evidence type="ECO:0000259" key="7">
    <source>
        <dbReference type="Pfam" id="PF00482"/>
    </source>
</evidence>
<dbReference type="PANTHER" id="PTHR35007:SF1">
    <property type="entry name" value="PILUS ASSEMBLY PROTEIN"/>
    <property type="match status" value="1"/>
</dbReference>
<protein>
    <submittedName>
        <fullName evidence="8">Membrane protein</fullName>
    </submittedName>
</protein>
<dbReference type="PANTHER" id="PTHR35007">
    <property type="entry name" value="INTEGRAL MEMBRANE PROTEIN-RELATED"/>
    <property type="match status" value="1"/>
</dbReference>
<evidence type="ECO:0000256" key="5">
    <source>
        <dbReference type="ARBA" id="ARBA00023136"/>
    </source>
</evidence>
<comment type="caution">
    <text evidence="8">The sequence shown here is derived from an EMBL/GenBank/DDBJ whole genome shotgun (WGS) entry which is preliminary data.</text>
</comment>
<dbReference type="Proteomes" id="UP001165124">
    <property type="component" value="Unassembled WGS sequence"/>
</dbReference>
<evidence type="ECO:0000256" key="4">
    <source>
        <dbReference type="ARBA" id="ARBA00022989"/>
    </source>
</evidence>
<keyword evidence="9" id="KW-1185">Reference proteome</keyword>
<dbReference type="InterPro" id="IPR042094">
    <property type="entry name" value="T2SS_GspF_sf"/>
</dbReference>
<feature type="transmembrane region" description="Helical" evidence="6">
    <location>
        <begin position="6"/>
        <end position="24"/>
    </location>
</feature>
<proteinExistence type="predicted"/>
<comment type="subcellular location">
    <subcellularLocation>
        <location evidence="1">Cell membrane</location>
        <topology evidence="1">Multi-pass membrane protein</topology>
    </subcellularLocation>
</comment>
<dbReference type="RefSeq" id="WP_227022957.1">
    <property type="nucleotide sequence ID" value="NZ_BSRZ01000001.1"/>
</dbReference>
<dbReference type="Gene3D" id="1.20.81.30">
    <property type="entry name" value="Type II secretion system (T2SS), domain F"/>
    <property type="match status" value="1"/>
</dbReference>
<keyword evidence="5 6" id="KW-0472">Membrane</keyword>
<feature type="domain" description="Type II secretion system protein GspF" evidence="7">
    <location>
        <begin position="143"/>
        <end position="267"/>
    </location>
</feature>
<reference evidence="8" key="1">
    <citation type="submission" date="2023-02" db="EMBL/GenBank/DDBJ databases">
        <title>Actinomadura rubrobrunea NBRC 14622.</title>
        <authorList>
            <person name="Ichikawa N."/>
            <person name="Sato H."/>
            <person name="Tonouchi N."/>
        </authorList>
    </citation>
    <scope>NUCLEOTIDE SEQUENCE</scope>
    <source>
        <strain evidence="8">NBRC 14622</strain>
    </source>
</reference>
<dbReference type="AlphaFoldDB" id="A0A9W6US17"/>
<evidence type="ECO:0000256" key="6">
    <source>
        <dbReference type="SAM" id="Phobius"/>
    </source>
</evidence>
<feature type="transmembrane region" description="Helical" evidence="6">
    <location>
        <begin position="245"/>
        <end position="270"/>
    </location>
</feature>
<feature type="transmembrane region" description="Helical" evidence="6">
    <location>
        <begin position="107"/>
        <end position="124"/>
    </location>
</feature>
<keyword evidence="3 6" id="KW-0812">Transmembrane</keyword>
<dbReference type="InterPro" id="IPR018076">
    <property type="entry name" value="T2SS_GspF_dom"/>
</dbReference>
<evidence type="ECO:0000256" key="2">
    <source>
        <dbReference type="ARBA" id="ARBA00022475"/>
    </source>
</evidence>
<evidence type="ECO:0000256" key="1">
    <source>
        <dbReference type="ARBA" id="ARBA00004651"/>
    </source>
</evidence>
<feature type="transmembrane region" description="Helical" evidence="6">
    <location>
        <begin position="82"/>
        <end position="101"/>
    </location>
</feature>
<keyword evidence="2" id="KW-1003">Cell membrane</keyword>
<dbReference type="Pfam" id="PF00482">
    <property type="entry name" value="T2SSF"/>
    <property type="match status" value="1"/>
</dbReference>
<feature type="transmembrane region" description="Helical" evidence="6">
    <location>
        <begin position="282"/>
        <end position="302"/>
    </location>
</feature>
<sequence>MNIPLPAVLIALALVLAVGTWGLYEYLRGVEHRRILSARGAMDDTERVANSLLHRLDRHLRRTELGRAINRRITASGIQMKVATFLLLAASLAITAILLIGQWMAPVFGVAAAVGVVFLMLAFLRRKEERRREEFVAQLPELARVLSNATSAGLAMRTALDLASEELDEPARSELRRTADALKLGQPLEDALRDLGERLPSRELAVLVSTLVVSSRAGGSLVTSLRTIADTLDERKEINRQVKTITGEVVVTNYAVGFMGVGGLAMLNVIMPGSLRAMSENLVGQVILGAAAAAFAASVIIIRRLTRVDL</sequence>
<evidence type="ECO:0000313" key="9">
    <source>
        <dbReference type="Proteomes" id="UP001165124"/>
    </source>
</evidence>
<keyword evidence="4 6" id="KW-1133">Transmembrane helix</keyword>
<evidence type="ECO:0000313" key="8">
    <source>
        <dbReference type="EMBL" id="GLW62191.1"/>
    </source>
</evidence>
<name>A0A9W6US17_9ACTN</name>
<dbReference type="EMBL" id="BSRZ01000001">
    <property type="protein sequence ID" value="GLW62191.1"/>
    <property type="molecule type" value="Genomic_DNA"/>
</dbReference>
<accession>A0A9W6US17</accession>